<sequence>MLVGSVTIEQKKYWNLLCSEVGCIACMKEGNPNDWVSIHHIEGRTKKDAHWLVLSLCASHHQDNGMAIAVHPYKKRFENRYGNQYQLMSDSVSILKRRNIEVPKRVVELIDEFIFKGRIAA</sequence>
<reference evidence="1 2" key="1">
    <citation type="submission" date="2021-01" db="EMBL/GenBank/DDBJ databases">
        <title>Entomomonas sp. F2A isolated from a house cricket (Acheta domesticus).</title>
        <authorList>
            <person name="Spergser J."/>
            <person name="Busse H.-J."/>
        </authorList>
    </citation>
    <scope>NUCLEOTIDE SEQUENCE [LARGE SCALE GENOMIC DNA]</scope>
    <source>
        <strain evidence="1 2">F2A</strain>
    </source>
</reference>
<protein>
    <submittedName>
        <fullName evidence="1">Recombinase</fullName>
    </submittedName>
</protein>
<dbReference type="Gene3D" id="3.30.40.190">
    <property type="match status" value="1"/>
</dbReference>
<evidence type="ECO:0000313" key="1">
    <source>
        <dbReference type="EMBL" id="QQP86923.1"/>
    </source>
</evidence>
<dbReference type="KEGG" id="eaz:JHT90_06675"/>
<dbReference type="AlphaFoldDB" id="A0A974NHU6"/>
<dbReference type="InterPro" id="IPR031875">
    <property type="entry name" value="RecA_dep_nuc"/>
</dbReference>
<dbReference type="Pfam" id="PF16786">
    <property type="entry name" value="RecA_dep_nuc"/>
    <property type="match status" value="1"/>
</dbReference>
<evidence type="ECO:0000313" key="2">
    <source>
        <dbReference type="Proteomes" id="UP000595278"/>
    </source>
</evidence>
<dbReference type="Proteomes" id="UP000595278">
    <property type="component" value="Chromosome"/>
</dbReference>
<accession>A0A974NHU6</accession>
<proteinExistence type="predicted"/>
<name>A0A974NHU6_9GAMM</name>
<dbReference type="RefSeq" id="WP_201095417.1">
    <property type="nucleotide sequence ID" value="NZ_CP067393.1"/>
</dbReference>
<dbReference type="EMBL" id="CP067393">
    <property type="protein sequence ID" value="QQP86923.1"/>
    <property type="molecule type" value="Genomic_DNA"/>
</dbReference>
<organism evidence="1 2">
    <name type="scientific">Entomomonas asaccharolytica</name>
    <dbReference type="NCBI Taxonomy" id="2785331"/>
    <lineage>
        <taxon>Bacteria</taxon>
        <taxon>Pseudomonadati</taxon>
        <taxon>Pseudomonadota</taxon>
        <taxon>Gammaproteobacteria</taxon>
        <taxon>Pseudomonadales</taxon>
        <taxon>Pseudomonadaceae</taxon>
        <taxon>Entomomonas</taxon>
    </lineage>
</organism>
<gene>
    <name evidence="1" type="ORF">JHT90_06675</name>
</gene>
<keyword evidence="2" id="KW-1185">Reference proteome</keyword>